<dbReference type="STRING" id="400092.PKOR_00510"/>
<evidence type="ECO:0000256" key="1">
    <source>
        <dbReference type="SAM" id="MobiDB-lite"/>
    </source>
</evidence>
<feature type="compositionally biased region" description="Polar residues" evidence="1">
    <location>
        <begin position="100"/>
        <end position="109"/>
    </location>
</feature>
<organism evidence="3 4">
    <name type="scientific">Pontibacter korlensis</name>
    <dbReference type="NCBI Taxonomy" id="400092"/>
    <lineage>
        <taxon>Bacteria</taxon>
        <taxon>Pseudomonadati</taxon>
        <taxon>Bacteroidota</taxon>
        <taxon>Cytophagia</taxon>
        <taxon>Cytophagales</taxon>
        <taxon>Hymenobacteraceae</taxon>
        <taxon>Pontibacter</taxon>
    </lineage>
</organism>
<evidence type="ECO:0000259" key="2">
    <source>
        <dbReference type="Pfam" id="PF05598"/>
    </source>
</evidence>
<evidence type="ECO:0000313" key="3">
    <source>
        <dbReference type="EMBL" id="AKD01901.1"/>
    </source>
</evidence>
<keyword evidence="4" id="KW-1185">Reference proteome</keyword>
<dbReference type="HOGENOM" id="CLU_2059227_0_0_10"/>
<dbReference type="AlphaFoldDB" id="A0A0E3UVK5"/>
<proteinExistence type="predicted"/>
<sequence>MKLLVYGYLNRIRSSRCLERECHCNIEVMWLLGQLAPDHNTFASFRKHKAKAITRVFRATVKLARHFNLIGGELLAGDSTKLRAQNSKKHKSTGARSPATWPTSSRSSGIASWLTVRPL</sequence>
<feature type="domain" description="Transposase InsH N-terminal" evidence="2">
    <location>
        <begin position="2"/>
        <end position="47"/>
    </location>
</feature>
<dbReference type="Proteomes" id="UP000033109">
    <property type="component" value="Chromosome"/>
</dbReference>
<dbReference type="InterPro" id="IPR008490">
    <property type="entry name" value="Transposase_InsH_N"/>
</dbReference>
<dbReference type="EMBL" id="CP009621">
    <property type="protein sequence ID" value="AKD01901.1"/>
    <property type="molecule type" value="Genomic_DNA"/>
</dbReference>
<gene>
    <name evidence="3" type="ORF">PKOR_00510</name>
</gene>
<dbReference type="PATRIC" id="fig|400092.3.peg.121"/>
<dbReference type="PANTHER" id="PTHR33408">
    <property type="entry name" value="TRANSPOSASE"/>
    <property type="match status" value="1"/>
</dbReference>
<dbReference type="Pfam" id="PF05598">
    <property type="entry name" value="DUF772"/>
    <property type="match status" value="1"/>
</dbReference>
<dbReference type="KEGG" id="pko:PKOR_00510"/>
<protein>
    <recommendedName>
        <fullName evidence="2">Transposase InsH N-terminal domain-containing protein</fullName>
    </recommendedName>
</protein>
<evidence type="ECO:0000313" key="4">
    <source>
        <dbReference type="Proteomes" id="UP000033109"/>
    </source>
</evidence>
<name>A0A0E3UVK5_9BACT</name>
<feature type="region of interest" description="Disordered" evidence="1">
    <location>
        <begin position="81"/>
        <end position="109"/>
    </location>
</feature>
<dbReference type="OrthoDB" id="1121830at2"/>
<accession>A0A0E3UVK5</accession>
<dbReference type="PANTHER" id="PTHR33408:SF2">
    <property type="entry name" value="TRANSPOSASE DDE DOMAIN-CONTAINING PROTEIN"/>
    <property type="match status" value="1"/>
</dbReference>
<reference evidence="3 4" key="1">
    <citation type="journal article" date="2015" name="Sci. Rep.">
        <title>Unraveling adaptation of Pontibacter korlensis to radiation and infertility in desert through complete genome and comparative transcriptomic analysis.</title>
        <authorList>
            <person name="Dai J."/>
            <person name="Dai W."/>
            <person name="Qiu C."/>
            <person name="Yang Z."/>
            <person name="Zhang Y."/>
            <person name="Zhou M."/>
            <person name="Zhang L."/>
            <person name="Fang C."/>
            <person name="Gao Q."/>
            <person name="Yang Q."/>
            <person name="Li X."/>
            <person name="Wang Z."/>
            <person name="Wang Z."/>
            <person name="Jia Z."/>
            <person name="Chen X."/>
        </authorList>
    </citation>
    <scope>NUCLEOTIDE SEQUENCE [LARGE SCALE GENOMIC DNA]</scope>
    <source>
        <strain evidence="3 4">X14-1T</strain>
    </source>
</reference>